<evidence type="ECO:0000256" key="1">
    <source>
        <dbReference type="SAM" id="Phobius"/>
    </source>
</evidence>
<dbReference type="InterPro" id="IPR052712">
    <property type="entry name" value="Acid_resist_chaperone_HdeD"/>
</dbReference>
<dbReference type="RefSeq" id="WP_121253878.1">
    <property type="nucleotide sequence ID" value="NZ_RBIL01000002.1"/>
</dbReference>
<dbReference type="AlphaFoldDB" id="A0A660L442"/>
<dbReference type="PANTHER" id="PTHR34989">
    <property type="entry name" value="PROTEIN HDED"/>
    <property type="match status" value="1"/>
</dbReference>
<dbReference type="EMBL" id="RBIL01000002">
    <property type="protein sequence ID" value="RKQ86280.1"/>
    <property type="molecule type" value="Genomic_DNA"/>
</dbReference>
<feature type="transmembrane region" description="Helical" evidence="1">
    <location>
        <begin position="146"/>
        <end position="168"/>
    </location>
</feature>
<keyword evidence="1" id="KW-0812">Transmembrane</keyword>
<comment type="caution">
    <text evidence="2">The sequence shown here is derived from an EMBL/GenBank/DDBJ whole genome shotgun (WGS) entry which is preliminary data.</text>
</comment>
<feature type="transmembrane region" description="Helical" evidence="1">
    <location>
        <begin position="67"/>
        <end position="84"/>
    </location>
</feature>
<dbReference type="GO" id="GO:0005886">
    <property type="term" value="C:plasma membrane"/>
    <property type="evidence" value="ECO:0007669"/>
    <property type="project" value="TreeGrafter"/>
</dbReference>
<reference evidence="2 3" key="1">
    <citation type="submission" date="2018-10" db="EMBL/GenBank/DDBJ databases">
        <title>Genomic Encyclopedia of Archaeal and Bacterial Type Strains, Phase II (KMG-II): from individual species to whole genera.</title>
        <authorList>
            <person name="Goeker M."/>
        </authorList>
    </citation>
    <scope>NUCLEOTIDE SEQUENCE [LARGE SCALE GENOMIC DNA]</scope>
    <source>
        <strain evidence="2 3">DSM 14954</strain>
    </source>
</reference>
<evidence type="ECO:0000313" key="2">
    <source>
        <dbReference type="EMBL" id="RKQ86280.1"/>
    </source>
</evidence>
<dbReference type="OrthoDB" id="193343at2"/>
<feature type="transmembrane region" description="Helical" evidence="1">
    <location>
        <begin position="90"/>
        <end position="114"/>
    </location>
</feature>
<dbReference type="Pfam" id="PF03729">
    <property type="entry name" value="DUF308"/>
    <property type="match status" value="1"/>
</dbReference>
<proteinExistence type="predicted"/>
<protein>
    <submittedName>
        <fullName evidence="2">Uncharacterized membrane protein HdeD (DUF308 family)</fullName>
    </submittedName>
</protein>
<feature type="transmembrane region" description="Helical" evidence="1">
    <location>
        <begin position="12"/>
        <end position="32"/>
    </location>
</feature>
<dbReference type="Proteomes" id="UP000278962">
    <property type="component" value="Unassembled WGS sequence"/>
</dbReference>
<sequence length="188" mass="19988">MISEVPSLGKNWWLFVVLGAICLAAGIAAIVWPDITLLTLGLLAGIYLLIAAVMEIIEAITEPANRALSALLGVLALIAGLICIRRPGESLLAIVVVLGVYLIAEGVFRIVLAFGSDGRRWWGVMLGAFDVIVGIVIMAWPEIGLVTLAVFFAVTMIVRGAFAIVVGFKLRGLRDVDDTPVEQTASFA</sequence>
<accession>A0A660L442</accession>
<gene>
    <name evidence="2" type="ORF">C8N24_4290</name>
</gene>
<dbReference type="InterPro" id="IPR005325">
    <property type="entry name" value="DUF308_memb"/>
</dbReference>
<organism evidence="2 3">
    <name type="scientific">Solirubrobacter pauli</name>
    <dbReference type="NCBI Taxonomy" id="166793"/>
    <lineage>
        <taxon>Bacteria</taxon>
        <taxon>Bacillati</taxon>
        <taxon>Actinomycetota</taxon>
        <taxon>Thermoleophilia</taxon>
        <taxon>Solirubrobacterales</taxon>
        <taxon>Solirubrobacteraceae</taxon>
        <taxon>Solirubrobacter</taxon>
    </lineage>
</organism>
<dbReference type="PANTHER" id="PTHR34989:SF1">
    <property type="entry name" value="PROTEIN HDED"/>
    <property type="match status" value="1"/>
</dbReference>
<keyword evidence="1" id="KW-1133">Transmembrane helix</keyword>
<keyword evidence="1" id="KW-0472">Membrane</keyword>
<feature type="transmembrane region" description="Helical" evidence="1">
    <location>
        <begin position="38"/>
        <end position="60"/>
    </location>
</feature>
<keyword evidence="3" id="KW-1185">Reference proteome</keyword>
<feature type="transmembrane region" description="Helical" evidence="1">
    <location>
        <begin position="121"/>
        <end position="140"/>
    </location>
</feature>
<name>A0A660L442_9ACTN</name>
<evidence type="ECO:0000313" key="3">
    <source>
        <dbReference type="Proteomes" id="UP000278962"/>
    </source>
</evidence>